<evidence type="ECO:0000256" key="4">
    <source>
        <dbReference type="ARBA" id="ARBA00022881"/>
    </source>
</evidence>
<dbReference type="InterPro" id="IPR001162">
    <property type="entry name" value="UvrC_RNase_H_dom"/>
</dbReference>
<organism evidence="10 11">
    <name type="scientific">Thermodesulforhabdus norvegica</name>
    <dbReference type="NCBI Taxonomy" id="39841"/>
    <lineage>
        <taxon>Bacteria</taxon>
        <taxon>Pseudomonadati</taxon>
        <taxon>Thermodesulfobacteriota</taxon>
        <taxon>Syntrophobacteria</taxon>
        <taxon>Syntrophobacterales</taxon>
        <taxon>Thermodesulforhabdaceae</taxon>
        <taxon>Thermodesulforhabdus</taxon>
    </lineage>
</organism>
<dbReference type="Pfam" id="PF22920">
    <property type="entry name" value="UvrC_RNaseH"/>
    <property type="match status" value="1"/>
</dbReference>
<dbReference type="SUPFAM" id="SSF82771">
    <property type="entry name" value="GIY-YIG endonuclease"/>
    <property type="match status" value="1"/>
</dbReference>
<evidence type="ECO:0000256" key="5">
    <source>
        <dbReference type="ARBA" id="ARBA00023204"/>
    </source>
</evidence>
<feature type="domain" description="GIY-YIG" evidence="8">
    <location>
        <begin position="1"/>
        <end position="35"/>
    </location>
</feature>
<evidence type="ECO:0000256" key="6">
    <source>
        <dbReference type="ARBA" id="ARBA00023236"/>
    </source>
</evidence>
<dbReference type="Proteomes" id="UP000199611">
    <property type="component" value="Unassembled WGS sequence"/>
</dbReference>
<reference evidence="10 11" key="1">
    <citation type="submission" date="2016-10" db="EMBL/GenBank/DDBJ databases">
        <authorList>
            <person name="de Groot N.N."/>
        </authorList>
    </citation>
    <scope>NUCLEOTIDE SEQUENCE [LARGE SCALE GENOMIC DNA]</scope>
    <source>
        <strain evidence="10 11">DSM 9990</strain>
    </source>
</reference>
<dbReference type="Pfam" id="PF14520">
    <property type="entry name" value="HHH_5"/>
    <property type="match status" value="1"/>
</dbReference>
<evidence type="ECO:0000259" key="9">
    <source>
        <dbReference type="PROSITE" id="PS50165"/>
    </source>
</evidence>
<dbReference type="GO" id="GO:0009380">
    <property type="term" value="C:excinuclease repair complex"/>
    <property type="evidence" value="ECO:0007669"/>
    <property type="project" value="InterPro"/>
</dbReference>
<dbReference type="Gene3D" id="1.10.150.20">
    <property type="entry name" value="5' to 3' exonuclease, C-terminal subdomain"/>
    <property type="match status" value="1"/>
</dbReference>
<dbReference type="AlphaFoldDB" id="A0A1I4QQX4"/>
<dbReference type="InterPro" id="IPR000305">
    <property type="entry name" value="GIY-YIG_endonuc"/>
</dbReference>
<dbReference type="SUPFAM" id="SSF46600">
    <property type="entry name" value="C-terminal UvrC-binding domain of UvrB"/>
    <property type="match status" value="1"/>
</dbReference>
<feature type="domain" description="UVR" evidence="7">
    <location>
        <begin position="145"/>
        <end position="180"/>
    </location>
</feature>
<dbReference type="Gene3D" id="3.30.420.340">
    <property type="entry name" value="UvrC, RNAse H endonuclease domain"/>
    <property type="match status" value="1"/>
</dbReference>
<evidence type="ECO:0000259" key="8">
    <source>
        <dbReference type="PROSITE" id="PS50164"/>
    </source>
</evidence>
<name>A0A1I4QQX4_9BACT</name>
<feature type="domain" description="UvrC family homology region profile" evidence="9">
    <location>
        <begin position="196"/>
        <end position="418"/>
    </location>
</feature>
<dbReference type="PANTHER" id="PTHR30562">
    <property type="entry name" value="UVRC/OXIDOREDUCTASE"/>
    <property type="match status" value="1"/>
</dbReference>
<dbReference type="PROSITE" id="PS50165">
    <property type="entry name" value="UVRC"/>
    <property type="match status" value="1"/>
</dbReference>
<evidence type="ECO:0000313" key="10">
    <source>
        <dbReference type="EMBL" id="SFM42427.1"/>
    </source>
</evidence>
<dbReference type="Gene3D" id="4.10.860.10">
    <property type="entry name" value="UVR domain"/>
    <property type="match status" value="1"/>
</dbReference>
<dbReference type="InterPro" id="IPR036876">
    <property type="entry name" value="UVR_dom_sf"/>
</dbReference>
<dbReference type="Pfam" id="PF02151">
    <property type="entry name" value="UVR"/>
    <property type="match status" value="1"/>
</dbReference>
<keyword evidence="2" id="KW-0227">DNA damage</keyword>
<protein>
    <submittedName>
        <fullName evidence="10">Excinuclease ABC subunit C</fullName>
    </submittedName>
</protein>
<dbReference type="GO" id="GO:0009432">
    <property type="term" value="P:SOS response"/>
    <property type="evidence" value="ECO:0007669"/>
    <property type="project" value="UniProtKB-KW"/>
</dbReference>
<keyword evidence="6" id="KW-0742">SOS response</keyword>
<sequence>MAKAKFLEFIATADEYDALIMESQFIKKFRPPYNVVLRDDKNYPSLRIDPSEDFPRLEVVRRVKRDGALYFGPYTSASTLKEAIRTLRKAFPLRICRSGKPPIRSRPCLNHDMGLCSGPCCGLIAREAYRSIVNELIQFLTGKADRVRLELELRMKEAAEQLDFERAALYRDRLKAVEAITQKQYVVGRSTVDLDVLGIWNEDASFHVTVVFVRQGIITGQKNLDISNAQGTTEEIIGSFIRQYYTGTSFIPDEIIVPVNLDDRDSLESFLGNLRGKKVNIGRAVKGYRKELLELAQKNAREHALAKLKTLEHRQSALSKLTELFGLSKLPRLIACVDISTLFGRHTVGGIVVFRDGLPDPSLYRAYDLDNTSLQGDPAMMAYTLKRFREEEPLIFGSLDLLVLDGGKGQLSAVLDLIKTFPEASPPVIALAKEKTGDSRNERLLLEKVYVPGLSEPISLEKEPEVLRLLQLLRDEAHKFALTNYRKKHRSFLTHSVLDSIPGIGPKRKALLLRHFGDVNLIRDAELDDLLTVPGLPTSLARRIYDFFHSLSR</sequence>
<evidence type="ECO:0000256" key="1">
    <source>
        <dbReference type="ARBA" id="ARBA00022490"/>
    </source>
</evidence>
<dbReference type="InterPro" id="IPR010994">
    <property type="entry name" value="RuvA_2-like"/>
</dbReference>
<dbReference type="InterPro" id="IPR038476">
    <property type="entry name" value="UvrC_RNase_H_dom_sf"/>
</dbReference>
<dbReference type="Gene3D" id="3.40.1440.10">
    <property type="entry name" value="GIY-YIG endonuclease"/>
    <property type="match status" value="1"/>
</dbReference>
<dbReference type="STRING" id="39841.SAMN05660836_00174"/>
<dbReference type="EMBL" id="FOUU01000001">
    <property type="protein sequence ID" value="SFM42427.1"/>
    <property type="molecule type" value="Genomic_DNA"/>
</dbReference>
<keyword evidence="11" id="KW-1185">Reference proteome</keyword>
<dbReference type="GO" id="GO:0006289">
    <property type="term" value="P:nucleotide-excision repair"/>
    <property type="evidence" value="ECO:0007669"/>
    <property type="project" value="InterPro"/>
</dbReference>
<evidence type="ECO:0000259" key="7">
    <source>
        <dbReference type="PROSITE" id="PS50151"/>
    </source>
</evidence>
<gene>
    <name evidence="10" type="ORF">SAMN05660836_00174</name>
</gene>
<dbReference type="SUPFAM" id="SSF47781">
    <property type="entry name" value="RuvA domain 2-like"/>
    <property type="match status" value="1"/>
</dbReference>
<dbReference type="PROSITE" id="PS50164">
    <property type="entry name" value="GIY_YIG"/>
    <property type="match status" value="1"/>
</dbReference>
<evidence type="ECO:0000313" key="11">
    <source>
        <dbReference type="Proteomes" id="UP000199611"/>
    </source>
</evidence>
<keyword evidence="4" id="KW-0267">Excision nuclease</keyword>
<proteinExistence type="predicted"/>
<keyword evidence="5" id="KW-0234">DNA repair</keyword>
<dbReference type="PANTHER" id="PTHR30562:SF1">
    <property type="entry name" value="UVRABC SYSTEM PROTEIN C"/>
    <property type="match status" value="1"/>
</dbReference>
<accession>A0A1I4QQX4</accession>
<dbReference type="PROSITE" id="PS50151">
    <property type="entry name" value="UVR"/>
    <property type="match status" value="1"/>
</dbReference>
<dbReference type="InterPro" id="IPR050066">
    <property type="entry name" value="UvrABC_protein_C"/>
</dbReference>
<dbReference type="NCBIfam" id="TIGR00194">
    <property type="entry name" value="uvrC"/>
    <property type="match status" value="1"/>
</dbReference>
<dbReference type="InterPro" id="IPR035901">
    <property type="entry name" value="GIY-YIG_endonuc_sf"/>
</dbReference>
<dbReference type="GO" id="GO:0009381">
    <property type="term" value="F:excinuclease ABC activity"/>
    <property type="evidence" value="ECO:0007669"/>
    <property type="project" value="InterPro"/>
</dbReference>
<dbReference type="InterPro" id="IPR004791">
    <property type="entry name" value="UvrC"/>
</dbReference>
<dbReference type="Pfam" id="PF08459">
    <property type="entry name" value="UvrC_RNaseH_dom"/>
    <property type="match status" value="1"/>
</dbReference>
<keyword evidence="1" id="KW-0963">Cytoplasm</keyword>
<keyword evidence="3" id="KW-0228">DNA excision</keyword>
<evidence type="ECO:0000256" key="2">
    <source>
        <dbReference type="ARBA" id="ARBA00022763"/>
    </source>
</evidence>
<evidence type="ECO:0000256" key="3">
    <source>
        <dbReference type="ARBA" id="ARBA00022769"/>
    </source>
</evidence>
<dbReference type="InterPro" id="IPR001943">
    <property type="entry name" value="UVR_dom"/>
</dbReference>